<name>A0A845QM03_9FIRM</name>
<dbReference type="Proteomes" id="UP000446866">
    <property type="component" value="Unassembled WGS sequence"/>
</dbReference>
<dbReference type="InterPro" id="IPR011006">
    <property type="entry name" value="CheY-like_superfamily"/>
</dbReference>
<feature type="binding site" evidence="15">
    <location>
        <position position="56"/>
    </location>
    <ligand>
        <name>Ca(2+)</name>
        <dbReference type="ChEBI" id="CHEBI:29108"/>
    </ligand>
</feature>
<feature type="binding site" evidence="15">
    <location>
        <position position="10"/>
    </location>
    <ligand>
        <name>Ca(2+)</name>
        <dbReference type="ChEBI" id="CHEBI:29108"/>
    </ligand>
</feature>
<evidence type="ECO:0000256" key="1">
    <source>
        <dbReference type="ARBA" id="ARBA00004496"/>
    </source>
</evidence>
<evidence type="ECO:0000256" key="7">
    <source>
        <dbReference type="ARBA" id="ARBA00022969"/>
    </source>
</evidence>
<dbReference type="Pfam" id="PF00072">
    <property type="entry name" value="Response_reg"/>
    <property type="match status" value="1"/>
</dbReference>
<dbReference type="PROSITE" id="PS50110">
    <property type="entry name" value="RESPONSE_REGULATORY"/>
    <property type="match status" value="1"/>
</dbReference>
<evidence type="ECO:0000256" key="16">
    <source>
        <dbReference type="PROSITE-ProRule" id="PRU00169"/>
    </source>
</evidence>
<dbReference type="InterPro" id="IPR016032">
    <property type="entry name" value="Sig_transdc_resp-reg_C-effctor"/>
</dbReference>
<evidence type="ECO:0000256" key="4">
    <source>
        <dbReference type="ARBA" id="ARBA00022491"/>
    </source>
</evidence>
<evidence type="ECO:0000256" key="9">
    <source>
        <dbReference type="ARBA" id="ARBA00023015"/>
    </source>
</evidence>
<dbReference type="PANTHER" id="PTHR44591">
    <property type="entry name" value="STRESS RESPONSE REGULATOR PROTEIN 1"/>
    <property type="match status" value="1"/>
</dbReference>
<dbReference type="AlphaFoldDB" id="A0A845QM03"/>
<keyword evidence="11 14" id="KW-0010">Activator</keyword>
<gene>
    <name evidence="18" type="primary">spo0A</name>
    <name evidence="18" type="ORF">D0435_05465</name>
</gene>
<keyword evidence="8 14" id="KW-0902">Two-component regulatory system</keyword>
<feature type="domain" description="Response regulatory" evidence="17">
    <location>
        <begin position="5"/>
        <end position="123"/>
    </location>
</feature>
<dbReference type="GO" id="GO:0051606">
    <property type="term" value="P:detection of stimulus"/>
    <property type="evidence" value="ECO:0007669"/>
    <property type="project" value="UniProtKB-UniRule"/>
</dbReference>
<comment type="caution">
    <text evidence="18">The sequence shown here is derived from an EMBL/GenBank/DDBJ whole genome shotgun (WGS) entry which is preliminary data.</text>
</comment>
<dbReference type="SUPFAM" id="SSF46894">
    <property type="entry name" value="C-terminal effector domain of the bipartite response regulators"/>
    <property type="match status" value="1"/>
</dbReference>
<evidence type="ECO:0000256" key="5">
    <source>
        <dbReference type="ARBA" id="ARBA00022553"/>
    </source>
</evidence>
<evidence type="ECO:0000256" key="15">
    <source>
        <dbReference type="PIRSR" id="PIRSR002937-1"/>
    </source>
</evidence>
<evidence type="ECO:0000313" key="19">
    <source>
        <dbReference type="Proteomes" id="UP000446866"/>
    </source>
</evidence>
<dbReference type="NCBIfam" id="TIGR02875">
    <property type="entry name" value="spore_0_A"/>
    <property type="match status" value="1"/>
</dbReference>
<dbReference type="InterPro" id="IPR014879">
    <property type="entry name" value="Spo0A_C"/>
</dbReference>
<evidence type="ECO:0000256" key="14">
    <source>
        <dbReference type="PIRNR" id="PIRNR002937"/>
    </source>
</evidence>
<dbReference type="SUPFAM" id="SSF52172">
    <property type="entry name" value="CheY-like"/>
    <property type="match status" value="1"/>
</dbReference>
<dbReference type="InterPro" id="IPR012052">
    <property type="entry name" value="Spore_0_A"/>
</dbReference>
<dbReference type="GO" id="GO:0000160">
    <property type="term" value="P:phosphorelay signal transduction system"/>
    <property type="evidence" value="ECO:0007669"/>
    <property type="project" value="UniProtKB-UniRule"/>
</dbReference>
<reference evidence="18 19" key="1">
    <citation type="submission" date="2018-08" db="EMBL/GenBank/DDBJ databases">
        <title>Murine metabolic-syndrome-specific gut microbial biobank.</title>
        <authorList>
            <person name="Liu C."/>
        </authorList>
    </citation>
    <scope>NUCLEOTIDE SEQUENCE [LARGE SCALE GENOMIC DNA]</scope>
    <source>
        <strain evidence="18 19">28</strain>
    </source>
</reference>
<comment type="cofactor">
    <cofactor evidence="14 15">
        <name>Ca(2+)</name>
        <dbReference type="ChEBI" id="CHEBI:29108"/>
    </cofactor>
    <text evidence="14 15">Binds 1 Ca(2+) ion per subunit.</text>
</comment>
<dbReference type="Gene3D" id="1.10.10.10">
    <property type="entry name" value="Winged helix-like DNA-binding domain superfamily/Winged helix DNA-binding domain"/>
    <property type="match status" value="1"/>
</dbReference>
<keyword evidence="12 14" id="KW-0804">Transcription</keyword>
<dbReference type="Pfam" id="PF08769">
    <property type="entry name" value="Spo0A_C"/>
    <property type="match status" value="1"/>
</dbReference>
<keyword evidence="9 14" id="KW-0805">Transcription regulation</keyword>
<proteinExistence type="predicted"/>
<evidence type="ECO:0000256" key="13">
    <source>
        <dbReference type="ARBA" id="ARBA00024867"/>
    </source>
</evidence>
<sequence length="268" mass="30501">MGKIKLGLVDDNKEFCEAMQDYFARQMDMEVIFIAHDGLGAIEQIQKEEVDVLILDLIMPHLDGIGVLETLNTVELKKYPRVIMVSAIGQDIMIQRAVSLGAEYYLVKPINMDILSKRIRQVMNKDTVLKRNFAGQQNLKKSTIYKDILKENDLEIEITNLIHEIGVPAHIKGYQYLRDAITIVVEDMDILSAVTKELYPTIAKMNDTTPSRVERAIRHAIEVAWNRGRIETIDALFGYTVKNDKGKPTNSEFIAIIADKLRLERKVG</sequence>
<dbReference type="RefSeq" id="WP_160201381.1">
    <property type="nucleotide sequence ID" value="NZ_QXWK01000009.1"/>
</dbReference>
<evidence type="ECO:0000256" key="10">
    <source>
        <dbReference type="ARBA" id="ARBA00023125"/>
    </source>
</evidence>
<keyword evidence="4 14" id="KW-0678">Repressor</keyword>
<dbReference type="PANTHER" id="PTHR44591:SF3">
    <property type="entry name" value="RESPONSE REGULATORY DOMAIN-CONTAINING PROTEIN"/>
    <property type="match status" value="1"/>
</dbReference>
<keyword evidence="3 14" id="KW-0963">Cytoplasm</keyword>
<keyword evidence="10 14" id="KW-0238">DNA-binding</keyword>
<organism evidence="18 19">
    <name type="scientific">Anaerotruncus colihominis</name>
    <dbReference type="NCBI Taxonomy" id="169435"/>
    <lineage>
        <taxon>Bacteria</taxon>
        <taxon>Bacillati</taxon>
        <taxon>Bacillota</taxon>
        <taxon>Clostridia</taxon>
        <taxon>Eubacteriales</taxon>
        <taxon>Oscillospiraceae</taxon>
        <taxon>Anaerotruncus</taxon>
    </lineage>
</organism>
<dbReference type="GO" id="GO:0030435">
    <property type="term" value="P:sporulation resulting in formation of a cellular spore"/>
    <property type="evidence" value="ECO:0007669"/>
    <property type="project" value="UniProtKB-UniRule"/>
</dbReference>
<dbReference type="EMBL" id="QXWK01000009">
    <property type="protein sequence ID" value="NBH61098.1"/>
    <property type="molecule type" value="Genomic_DNA"/>
</dbReference>
<dbReference type="PIRSF" id="PIRSF002937">
    <property type="entry name" value="Res_reg_Spo0A"/>
    <property type="match status" value="1"/>
</dbReference>
<dbReference type="GO" id="GO:0042173">
    <property type="term" value="P:regulation of sporulation resulting in formation of a cellular spore"/>
    <property type="evidence" value="ECO:0007669"/>
    <property type="project" value="InterPro"/>
</dbReference>
<evidence type="ECO:0000313" key="18">
    <source>
        <dbReference type="EMBL" id="NBH61098.1"/>
    </source>
</evidence>
<evidence type="ECO:0000256" key="12">
    <source>
        <dbReference type="ARBA" id="ARBA00023163"/>
    </source>
</evidence>
<evidence type="ECO:0000256" key="11">
    <source>
        <dbReference type="ARBA" id="ARBA00023159"/>
    </source>
</evidence>
<feature type="binding site" evidence="15">
    <location>
        <position position="11"/>
    </location>
    <ligand>
        <name>Ca(2+)</name>
        <dbReference type="ChEBI" id="CHEBI:29108"/>
    </ligand>
</feature>
<accession>A0A845QM03</accession>
<evidence type="ECO:0000256" key="6">
    <source>
        <dbReference type="ARBA" id="ARBA00022837"/>
    </source>
</evidence>
<dbReference type="Gene3D" id="3.40.50.2300">
    <property type="match status" value="1"/>
</dbReference>
<evidence type="ECO:0000256" key="2">
    <source>
        <dbReference type="ARBA" id="ARBA00018672"/>
    </source>
</evidence>
<dbReference type="GO" id="GO:0005509">
    <property type="term" value="F:calcium ion binding"/>
    <property type="evidence" value="ECO:0007669"/>
    <property type="project" value="UniProtKB-UniRule"/>
</dbReference>
<dbReference type="GO" id="GO:0003677">
    <property type="term" value="F:DNA binding"/>
    <property type="evidence" value="ECO:0007669"/>
    <property type="project" value="UniProtKB-KW"/>
</dbReference>
<keyword evidence="19" id="KW-1185">Reference proteome</keyword>
<feature type="modified residue" description="4-aspartylphosphate" evidence="16">
    <location>
        <position position="56"/>
    </location>
</feature>
<evidence type="ECO:0000256" key="3">
    <source>
        <dbReference type="ARBA" id="ARBA00022490"/>
    </source>
</evidence>
<dbReference type="SMART" id="SM00448">
    <property type="entry name" value="REC"/>
    <property type="match status" value="1"/>
</dbReference>
<evidence type="ECO:0000259" key="17">
    <source>
        <dbReference type="PROSITE" id="PS50110"/>
    </source>
</evidence>
<keyword evidence="14 15" id="KW-0479">Metal-binding</keyword>
<keyword evidence="5 16" id="KW-0597">Phosphoprotein</keyword>
<comment type="subcellular location">
    <subcellularLocation>
        <location evidence="1 14">Cytoplasm</location>
    </subcellularLocation>
</comment>
<dbReference type="InterPro" id="IPR001789">
    <property type="entry name" value="Sig_transdc_resp-reg_receiver"/>
</dbReference>
<dbReference type="InterPro" id="IPR050595">
    <property type="entry name" value="Bact_response_regulator"/>
</dbReference>
<dbReference type="GO" id="GO:0005737">
    <property type="term" value="C:cytoplasm"/>
    <property type="evidence" value="ECO:0007669"/>
    <property type="project" value="UniProtKB-SubCell"/>
</dbReference>
<dbReference type="GO" id="GO:0003700">
    <property type="term" value="F:DNA-binding transcription factor activity"/>
    <property type="evidence" value="ECO:0007669"/>
    <property type="project" value="InterPro"/>
</dbReference>
<keyword evidence="7 14" id="KW-0749">Sporulation</keyword>
<evidence type="ECO:0000256" key="8">
    <source>
        <dbReference type="ARBA" id="ARBA00023012"/>
    </source>
</evidence>
<protein>
    <recommendedName>
        <fullName evidence="2 14">Stage 0 sporulation protein A homolog</fullName>
    </recommendedName>
</protein>
<comment type="function">
    <text evidence="13 14">May play the central regulatory role in sporulation. It may be an element of the effector pathway responsible for the activation of sporulation genes in response to nutritional stress. Spo0A may act in concert with spo0H (a sigma factor) to control the expression of some genes that are critical to the sporulation process.</text>
</comment>
<keyword evidence="6 14" id="KW-0106">Calcium</keyword>
<dbReference type="InterPro" id="IPR036388">
    <property type="entry name" value="WH-like_DNA-bd_sf"/>
</dbReference>